<dbReference type="Proteomes" id="UP001347796">
    <property type="component" value="Unassembled WGS sequence"/>
</dbReference>
<accession>A0AAN8PSP7</accession>
<gene>
    <name evidence="1" type="ORF">SNE40_006564</name>
</gene>
<evidence type="ECO:0000313" key="1">
    <source>
        <dbReference type="EMBL" id="KAK6184017.1"/>
    </source>
</evidence>
<sequence length="48" mass="5553">MAVQPQEIKLGTRPVTFPSEYLQQLEDSNHCLNDVNALHKEIQRKGYL</sequence>
<name>A0AAN8PSP7_PATCE</name>
<dbReference type="AlphaFoldDB" id="A0AAN8PSP7"/>
<comment type="caution">
    <text evidence="1">The sequence shown here is derived from an EMBL/GenBank/DDBJ whole genome shotgun (WGS) entry which is preliminary data.</text>
</comment>
<evidence type="ECO:0000313" key="2">
    <source>
        <dbReference type="Proteomes" id="UP001347796"/>
    </source>
</evidence>
<proteinExistence type="predicted"/>
<reference evidence="1 2" key="1">
    <citation type="submission" date="2024-01" db="EMBL/GenBank/DDBJ databases">
        <title>The genome of the rayed Mediterranean limpet Patella caerulea (Linnaeus, 1758).</title>
        <authorList>
            <person name="Anh-Thu Weber A."/>
            <person name="Halstead-Nussloch G."/>
        </authorList>
    </citation>
    <scope>NUCLEOTIDE SEQUENCE [LARGE SCALE GENOMIC DNA]</scope>
    <source>
        <strain evidence="1">AATW-2023a</strain>
        <tissue evidence="1">Whole specimen</tissue>
    </source>
</reference>
<keyword evidence="2" id="KW-1185">Reference proteome</keyword>
<protein>
    <submittedName>
        <fullName evidence="1">Uncharacterized protein</fullName>
    </submittedName>
</protein>
<dbReference type="EMBL" id="JAZGQO010000006">
    <property type="protein sequence ID" value="KAK6184017.1"/>
    <property type="molecule type" value="Genomic_DNA"/>
</dbReference>
<organism evidence="1 2">
    <name type="scientific">Patella caerulea</name>
    <name type="common">Rayed Mediterranean limpet</name>
    <dbReference type="NCBI Taxonomy" id="87958"/>
    <lineage>
        <taxon>Eukaryota</taxon>
        <taxon>Metazoa</taxon>
        <taxon>Spiralia</taxon>
        <taxon>Lophotrochozoa</taxon>
        <taxon>Mollusca</taxon>
        <taxon>Gastropoda</taxon>
        <taxon>Patellogastropoda</taxon>
        <taxon>Patelloidea</taxon>
        <taxon>Patellidae</taxon>
        <taxon>Patella</taxon>
    </lineage>
</organism>